<evidence type="ECO:0000313" key="3">
    <source>
        <dbReference type="EMBL" id="ABF43293.1"/>
    </source>
</evidence>
<evidence type="ECO:0008006" key="5">
    <source>
        <dbReference type="Google" id="ProtNLM"/>
    </source>
</evidence>
<feature type="compositionally biased region" description="Low complexity" evidence="1">
    <location>
        <begin position="44"/>
        <end position="55"/>
    </location>
</feature>
<proteinExistence type="predicted"/>
<dbReference type="PROSITE" id="PS51257">
    <property type="entry name" value="PROKAR_LIPOPROTEIN"/>
    <property type="match status" value="1"/>
</dbReference>
<dbReference type="HOGENOM" id="CLU_085731_0_0_0"/>
<evidence type="ECO:0000256" key="1">
    <source>
        <dbReference type="SAM" id="MobiDB-lite"/>
    </source>
</evidence>
<keyword evidence="4" id="KW-1185">Reference proteome</keyword>
<dbReference type="RefSeq" id="WP_011525090.1">
    <property type="nucleotide sequence ID" value="NC_008009.1"/>
</dbReference>
<dbReference type="AlphaFoldDB" id="Q1IIK7"/>
<dbReference type="Proteomes" id="UP000002432">
    <property type="component" value="Chromosome"/>
</dbReference>
<protein>
    <recommendedName>
        <fullName evidence="5">Lipoprotein</fullName>
    </recommendedName>
</protein>
<gene>
    <name evidence="3" type="ordered locus">Acid345_4293</name>
</gene>
<name>Q1IIK7_KORVE</name>
<evidence type="ECO:0000313" key="4">
    <source>
        <dbReference type="Proteomes" id="UP000002432"/>
    </source>
</evidence>
<dbReference type="eggNOG" id="COG2823">
    <property type="taxonomic scope" value="Bacteria"/>
</dbReference>
<organism evidence="3 4">
    <name type="scientific">Koribacter versatilis (strain Ellin345)</name>
    <dbReference type="NCBI Taxonomy" id="204669"/>
    <lineage>
        <taxon>Bacteria</taxon>
        <taxon>Pseudomonadati</taxon>
        <taxon>Acidobacteriota</taxon>
        <taxon>Terriglobia</taxon>
        <taxon>Terriglobales</taxon>
        <taxon>Candidatus Korobacteraceae</taxon>
        <taxon>Candidatus Korobacter</taxon>
    </lineage>
</organism>
<feature type="region of interest" description="Disordered" evidence="1">
    <location>
        <begin position="26"/>
        <end position="89"/>
    </location>
</feature>
<feature type="signal peptide" evidence="2">
    <location>
        <begin position="1"/>
        <end position="18"/>
    </location>
</feature>
<feature type="chain" id="PRO_5004190727" description="Lipoprotein" evidence="2">
    <location>
        <begin position="19"/>
        <end position="259"/>
    </location>
</feature>
<dbReference type="EnsemblBacteria" id="ABF43293">
    <property type="protein sequence ID" value="ABF43293"/>
    <property type="gene ID" value="Acid345_4293"/>
</dbReference>
<sequence>MRSRVLSLALATCVLAWGAGCSKKPADNTTTTANQQAGQSAPDNSSQSPSATPGSPAGGTAAGNAASGGGSNAGAGSTAAQQSPAQPAAPQVITIPQGTIVSVHVGQTITSKHSHSGDQFTATLAEPIVVGNQTVADTGAEATGTVVEAVPLGKFKGGAKLRLSLDAITMHGQRYPVHTSSVEHTKKGKGKRTAGMIGGGAGLGAIIGGIAGGGKGAAIGALAGGGAGTAGAAFTGNKDLTIPAETVLSFKLLQSVDVQ</sequence>
<feature type="compositionally biased region" description="Low complexity" evidence="1">
    <location>
        <begin position="74"/>
        <end position="89"/>
    </location>
</feature>
<feature type="compositionally biased region" description="Gly residues" evidence="1">
    <location>
        <begin position="56"/>
        <end position="73"/>
    </location>
</feature>
<dbReference type="KEGG" id="aba:Acid345_4293"/>
<keyword evidence="2" id="KW-0732">Signal</keyword>
<evidence type="ECO:0000256" key="2">
    <source>
        <dbReference type="SAM" id="SignalP"/>
    </source>
</evidence>
<reference evidence="3 4" key="1">
    <citation type="journal article" date="2009" name="Appl. Environ. Microbiol.">
        <title>Three genomes from the phylum Acidobacteria provide insight into the lifestyles of these microorganisms in soils.</title>
        <authorList>
            <person name="Ward N.L."/>
            <person name="Challacombe J.F."/>
            <person name="Janssen P.H."/>
            <person name="Henrissat B."/>
            <person name="Coutinho P.M."/>
            <person name="Wu M."/>
            <person name="Xie G."/>
            <person name="Haft D.H."/>
            <person name="Sait M."/>
            <person name="Badger J."/>
            <person name="Barabote R.D."/>
            <person name="Bradley B."/>
            <person name="Brettin T.S."/>
            <person name="Brinkac L.M."/>
            <person name="Bruce D."/>
            <person name="Creasy T."/>
            <person name="Daugherty S.C."/>
            <person name="Davidsen T.M."/>
            <person name="DeBoy R.T."/>
            <person name="Detter J.C."/>
            <person name="Dodson R.J."/>
            <person name="Durkin A.S."/>
            <person name="Ganapathy A."/>
            <person name="Gwinn-Giglio M."/>
            <person name="Han C.S."/>
            <person name="Khouri H."/>
            <person name="Kiss H."/>
            <person name="Kothari S.P."/>
            <person name="Madupu R."/>
            <person name="Nelson K.E."/>
            <person name="Nelson W.C."/>
            <person name="Paulsen I."/>
            <person name="Penn K."/>
            <person name="Ren Q."/>
            <person name="Rosovitz M.J."/>
            <person name="Selengut J.D."/>
            <person name="Shrivastava S."/>
            <person name="Sullivan S.A."/>
            <person name="Tapia R."/>
            <person name="Thompson L.S."/>
            <person name="Watkins K.L."/>
            <person name="Yang Q."/>
            <person name="Yu C."/>
            <person name="Zafar N."/>
            <person name="Zhou L."/>
            <person name="Kuske C.R."/>
        </authorList>
    </citation>
    <scope>NUCLEOTIDE SEQUENCE [LARGE SCALE GENOMIC DNA]</scope>
    <source>
        <strain evidence="3 4">Ellin345</strain>
    </source>
</reference>
<feature type="compositionally biased region" description="Low complexity" evidence="1">
    <location>
        <begin position="28"/>
        <end position="37"/>
    </location>
</feature>
<accession>Q1IIK7</accession>
<dbReference type="EMBL" id="CP000360">
    <property type="protein sequence ID" value="ABF43293.1"/>
    <property type="molecule type" value="Genomic_DNA"/>
</dbReference>
<dbReference type="STRING" id="204669.Acid345_4293"/>
<dbReference type="OrthoDB" id="122805at2"/>